<protein>
    <submittedName>
        <fullName evidence="1">DUF4352 domain-containing protein</fullName>
    </submittedName>
</protein>
<sequence length="181" mass="19694">MNKKVFGVLSTAFLLGGLLSGCGDAEVKEVSSSGDKQTDESNKKEAAGAKTEYKVGETVSIDGMEVTIKSLSWGKPIDGVPAEKGKILRIEVSAKNNSSDNGFVDSSEFQVYDKEGNKLEMYFGNNDANMFGGELKQGKQSAGALEFDVPETETYEIYYEPSFTFKENAEVKWIVPTGEIK</sequence>
<organism evidence="1 2">
    <name type="scientific">Metabacillus hrfriensis</name>
    <dbReference type="NCBI Taxonomy" id="3048891"/>
    <lineage>
        <taxon>Bacteria</taxon>
        <taxon>Bacillati</taxon>
        <taxon>Bacillota</taxon>
        <taxon>Bacilli</taxon>
        <taxon>Bacillales</taxon>
        <taxon>Bacillaceae</taxon>
        <taxon>Metabacillus</taxon>
    </lineage>
</organism>
<evidence type="ECO:0000313" key="2">
    <source>
        <dbReference type="Proteomes" id="UP001226091"/>
    </source>
</evidence>
<accession>A0ACD4R985</accession>
<evidence type="ECO:0000313" key="1">
    <source>
        <dbReference type="EMBL" id="WHZ57001.1"/>
    </source>
</evidence>
<dbReference type="EMBL" id="CP126116">
    <property type="protein sequence ID" value="WHZ57001.1"/>
    <property type="molecule type" value="Genomic_DNA"/>
</dbReference>
<reference evidence="2" key="1">
    <citation type="journal article" date="2025" name="Aquaculture">
        <title>Assessment of the bioflocculant production and safety properties of Metabacillus hrfriensis sp. nov. based on phenotypic and whole-genome sequencing analysis.</title>
        <authorList>
            <person name="Zhang R."/>
            <person name="Zhao Z."/>
            <person name="Luo L."/>
            <person name="Wang S."/>
            <person name="Guo K."/>
            <person name="Xu W."/>
        </authorList>
    </citation>
    <scope>NUCLEOTIDE SEQUENCE [LARGE SCALE GENOMIC DNA]</scope>
    <source>
        <strain evidence="2">CT-WN-B3</strain>
    </source>
</reference>
<dbReference type="Proteomes" id="UP001226091">
    <property type="component" value="Chromosome"/>
</dbReference>
<name>A0ACD4R985_9BACI</name>
<keyword evidence="2" id="KW-1185">Reference proteome</keyword>
<proteinExistence type="predicted"/>
<gene>
    <name evidence="1" type="ORF">QLQ22_20420</name>
</gene>